<evidence type="ECO:0000256" key="7">
    <source>
        <dbReference type="ARBA" id="ARBA00022917"/>
    </source>
</evidence>
<dbReference type="NCBIfam" id="TIGR00211">
    <property type="entry name" value="glyS"/>
    <property type="match status" value="1"/>
</dbReference>
<organism evidence="12 13">
    <name type="scientific">Brevibacillus invocatus</name>
    <dbReference type="NCBI Taxonomy" id="173959"/>
    <lineage>
        <taxon>Bacteria</taxon>
        <taxon>Bacillati</taxon>
        <taxon>Bacillota</taxon>
        <taxon>Bacilli</taxon>
        <taxon>Bacillales</taxon>
        <taxon>Paenibacillaceae</taxon>
        <taxon>Brevibacillus</taxon>
    </lineage>
</organism>
<evidence type="ECO:0000256" key="8">
    <source>
        <dbReference type="ARBA" id="ARBA00023146"/>
    </source>
</evidence>
<name>A0A3M8CMH4_9BACL</name>
<comment type="caution">
    <text evidence="12">The sequence shown here is derived from an EMBL/GenBank/DDBJ whole genome shotgun (WGS) entry which is preliminary data.</text>
</comment>
<keyword evidence="5 10" id="KW-0547">Nucleotide-binding</keyword>
<dbReference type="GO" id="GO:0004814">
    <property type="term" value="F:arginine-tRNA ligase activity"/>
    <property type="evidence" value="ECO:0007669"/>
    <property type="project" value="InterPro"/>
</dbReference>
<comment type="subunit">
    <text evidence="10">Tetramer of two alpha and two beta subunits.</text>
</comment>
<dbReference type="GO" id="GO:0005829">
    <property type="term" value="C:cytosol"/>
    <property type="evidence" value="ECO:0007669"/>
    <property type="project" value="TreeGrafter"/>
</dbReference>
<dbReference type="Pfam" id="PF05746">
    <property type="entry name" value="DALR_1"/>
    <property type="match status" value="1"/>
</dbReference>
<comment type="similarity">
    <text evidence="2 10">Belongs to the class-II aminoacyl-tRNA synthetase family.</text>
</comment>
<dbReference type="InterPro" id="IPR015944">
    <property type="entry name" value="Gly-tRNA-synth_bsu"/>
</dbReference>
<evidence type="ECO:0000256" key="5">
    <source>
        <dbReference type="ARBA" id="ARBA00022741"/>
    </source>
</evidence>
<dbReference type="PROSITE" id="PS50861">
    <property type="entry name" value="AA_TRNA_LIGASE_II_GLYAB"/>
    <property type="match status" value="1"/>
</dbReference>
<sequence>MSKRDLLLEIGLEEMPARFVAQAATQFKEKVEKWLAQERLPFDQITSYETPRRFAVLVSGLAEKQPDRNDEAKGPARKIAQDEAGNWSKAAQGFARSNAVEVDQLYFKEVNGVEYIHARKSEAGKETKELLPQLSDVIAGMSFPKNMRWGANELKYLRPIRWMVALFGEELIDLEIAGVHAGRITRGHRFLGKEVELGSPDEYVSKLAEQYVVVNPEERRATIVEQIRRMEQEQGWKIPMDEGLLDEVVHLVEYPTALFGTFEEEFLSIPREVLVTSMREHQRYFPVENAEGQLLNHFVTVRNGDSRALENVAKGNEKVLRARLSDARFFYEEDQKLSIESCTKRLESIVFHEELGTIGDKVRRVRKTAAQIADKLAISQAEAQQVDRIAEIAKFDLVTNMVGEFPELQGIMGEDYARKAKESDVVARGVFEHYLPRFAGDQMPGSTQGAIVSMADKLDTIVGCFAIGIVPTGSQDPYGLRRMAAGIVSILIERNWTLSLEQLWDAALSAYAEQGVNKRTAEDVKKDLIDFFALRLKNVLQENGIRYDVIDAVLSANVSLVPAVLAKAKALMAAVASDEEYKLIVEQFNRVNNLAQKATADDVNESLFAEQVERDLYTAYQSVSKEIESLDDQEKVLASLATLKEPIKSFFDQVMVMAEDPAVRANRLGLLLRLSRLIFGYADFAKLVFA</sequence>
<evidence type="ECO:0000256" key="10">
    <source>
        <dbReference type="HAMAP-Rule" id="MF_00255"/>
    </source>
</evidence>
<dbReference type="EC" id="6.1.1.14" evidence="10"/>
<dbReference type="Proteomes" id="UP000282028">
    <property type="component" value="Unassembled WGS sequence"/>
</dbReference>
<dbReference type="GO" id="GO:0004820">
    <property type="term" value="F:glycine-tRNA ligase activity"/>
    <property type="evidence" value="ECO:0007669"/>
    <property type="project" value="UniProtKB-UniRule"/>
</dbReference>
<dbReference type="InterPro" id="IPR006194">
    <property type="entry name" value="Gly-tRNA-synth_heterodimer"/>
</dbReference>
<accession>A0A3M8CMH4</accession>
<dbReference type="AlphaFoldDB" id="A0A3M8CMH4"/>
<evidence type="ECO:0000256" key="9">
    <source>
        <dbReference type="ARBA" id="ARBA00047937"/>
    </source>
</evidence>
<dbReference type="InterPro" id="IPR008909">
    <property type="entry name" value="DALR_anticod-bd"/>
</dbReference>
<evidence type="ECO:0000313" key="12">
    <source>
        <dbReference type="EMBL" id="RNB76823.1"/>
    </source>
</evidence>
<dbReference type="PRINTS" id="PR01045">
    <property type="entry name" value="TRNASYNTHGB"/>
</dbReference>
<keyword evidence="7 10" id="KW-0648">Protein biosynthesis</keyword>
<keyword evidence="8 10" id="KW-0030">Aminoacyl-tRNA synthetase</keyword>
<comment type="subcellular location">
    <subcellularLocation>
        <location evidence="1 10">Cytoplasm</location>
    </subcellularLocation>
</comment>
<dbReference type="OrthoDB" id="9775440at2"/>
<dbReference type="GO" id="GO:0006426">
    <property type="term" value="P:glycyl-tRNA aminoacylation"/>
    <property type="evidence" value="ECO:0007669"/>
    <property type="project" value="UniProtKB-UniRule"/>
</dbReference>
<keyword evidence="6 10" id="KW-0067">ATP-binding</keyword>
<dbReference type="PANTHER" id="PTHR30075:SF2">
    <property type="entry name" value="GLYCINE--TRNA LIGASE, CHLOROPLASTIC_MITOCHONDRIAL 2"/>
    <property type="match status" value="1"/>
</dbReference>
<dbReference type="EMBL" id="RHHR01000003">
    <property type="protein sequence ID" value="RNB76823.1"/>
    <property type="molecule type" value="Genomic_DNA"/>
</dbReference>
<evidence type="ECO:0000256" key="4">
    <source>
        <dbReference type="ARBA" id="ARBA00022598"/>
    </source>
</evidence>
<proteinExistence type="inferred from homology"/>
<reference evidence="12 13" key="1">
    <citation type="submission" date="2018-10" db="EMBL/GenBank/DDBJ databases">
        <title>Phylogenomics of Brevibacillus.</title>
        <authorList>
            <person name="Dunlap C."/>
        </authorList>
    </citation>
    <scope>NUCLEOTIDE SEQUENCE [LARGE SCALE GENOMIC DNA]</scope>
    <source>
        <strain evidence="12 13">JCM 12215</strain>
    </source>
</reference>
<dbReference type="GO" id="GO:0006420">
    <property type="term" value="P:arginyl-tRNA aminoacylation"/>
    <property type="evidence" value="ECO:0007669"/>
    <property type="project" value="InterPro"/>
</dbReference>
<evidence type="ECO:0000256" key="1">
    <source>
        <dbReference type="ARBA" id="ARBA00004496"/>
    </source>
</evidence>
<evidence type="ECO:0000256" key="3">
    <source>
        <dbReference type="ARBA" id="ARBA00022490"/>
    </source>
</evidence>
<dbReference type="HAMAP" id="MF_00255">
    <property type="entry name" value="Gly_tRNA_synth_beta"/>
    <property type="match status" value="1"/>
</dbReference>
<dbReference type="PANTHER" id="PTHR30075">
    <property type="entry name" value="GLYCYL-TRNA SYNTHETASE"/>
    <property type="match status" value="1"/>
</dbReference>
<evidence type="ECO:0000256" key="2">
    <source>
        <dbReference type="ARBA" id="ARBA00008226"/>
    </source>
</evidence>
<dbReference type="Pfam" id="PF02092">
    <property type="entry name" value="tRNA_synt_2f"/>
    <property type="match status" value="1"/>
</dbReference>
<evidence type="ECO:0000313" key="13">
    <source>
        <dbReference type="Proteomes" id="UP000282028"/>
    </source>
</evidence>
<dbReference type="GO" id="GO:0005524">
    <property type="term" value="F:ATP binding"/>
    <property type="evidence" value="ECO:0007669"/>
    <property type="project" value="UniProtKB-UniRule"/>
</dbReference>
<evidence type="ECO:0000259" key="11">
    <source>
        <dbReference type="Pfam" id="PF05746"/>
    </source>
</evidence>
<dbReference type="RefSeq" id="WP_122907186.1">
    <property type="nucleotide sequence ID" value="NZ_CBCSBE010000011.1"/>
</dbReference>
<evidence type="ECO:0000256" key="6">
    <source>
        <dbReference type="ARBA" id="ARBA00022840"/>
    </source>
</evidence>
<keyword evidence="3 10" id="KW-0963">Cytoplasm</keyword>
<keyword evidence="13" id="KW-1185">Reference proteome</keyword>
<feature type="domain" description="DALR anticodon binding" evidence="11">
    <location>
        <begin position="588"/>
        <end position="675"/>
    </location>
</feature>
<comment type="catalytic activity">
    <reaction evidence="9 10">
        <text>tRNA(Gly) + glycine + ATP = glycyl-tRNA(Gly) + AMP + diphosphate</text>
        <dbReference type="Rhea" id="RHEA:16013"/>
        <dbReference type="Rhea" id="RHEA-COMP:9664"/>
        <dbReference type="Rhea" id="RHEA-COMP:9683"/>
        <dbReference type="ChEBI" id="CHEBI:30616"/>
        <dbReference type="ChEBI" id="CHEBI:33019"/>
        <dbReference type="ChEBI" id="CHEBI:57305"/>
        <dbReference type="ChEBI" id="CHEBI:78442"/>
        <dbReference type="ChEBI" id="CHEBI:78522"/>
        <dbReference type="ChEBI" id="CHEBI:456215"/>
        <dbReference type="EC" id="6.1.1.14"/>
    </reaction>
</comment>
<protein>
    <recommendedName>
        <fullName evidence="10">Glycine--tRNA ligase beta subunit</fullName>
        <ecNumber evidence="10">6.1.1.14</ecNumber>
    </recommendedName>
    <alternativeName>
        <fullName evidence="10">Glycyl-tRNA synthetase beta subunit</fullName>
        <shortName evidence="10">GlyRS</shortName>
    </alternativeName>
</protein>
<gene>
    <name evidence="10" type="primary">glyS</name>
    <name evidence="12" type="ORF">EDM52_01095</name>
</gene>
<dbReference type="SUPFAM" id="SSF109604">
    <property type="entry name" value="HD-domain/PDEase-like"/>
    <property type="match status" value="1"/>
</dbReference>
<keyword evidence="4 10" id="KW-0436">Ligase</keyword>